<evidence type="ECO:0000313" key="16">
    <source>
        <dbReference type="Proteomes" id="UP000189705"/>
    </source>
</evidence>
<feature type="disulfide bond" evidence="12">
    <location>
        <begin position="204"/>
        <end position="265"/>
    </location>
</feature>
<evidence type="ECO:0000256" key="10">
    <source>
        <dbReference type="ARBA" id="ARBA00023157"/>
    </source>
</evidence>
<feature type="disulfide bond" evidence="12">
    <location>
        <begin position="129"/>
        <end position="139"/>
    </location>
</feature>
<evidence type="ECO:0000256" key="11">
    <source>
        <dbReference type="ARBA" id="ARBA00023180"/>
    </source>
</evidence>
<evidence type="ECO:0000256" key="13">
    <source>
        <dbReference type="SAM" id="MobiDB-lite"/>
    </source>
</evidence>
<accession>A0A3Q0FVM4</accession>
<comment type="caution">
    <text evidence="12">Lacks conserved residue(s) required for the propagation of feature annotation.</text>
</comment>
<feature type="disulfide bond" evidence="12">
    <location>
        <begin position="85"/>
        <end position="149"/>
    </location>
</feature>
<evidence type="ECO:0000256" key="6">
    <source>
        <dbReference type="ARBA" id="ARBA00022729"/>
    </source>
</evidence>
<evidence type="ECO:0000256" key="9">
    <source>
        <dbReference type="ARBA" id="ARBA00023136"/>
    </source>
</evidence>
<keyword evidence="7" id="KW-0677">Repeat</keyword>
<dbReference type="PANTHER" id="PTHR19331">
    <property type="entry name" value="SCAVENGER RECEPTOR DOMAIN-CONTAINING"/>
    <property type="match status" value="1"/>
</dbReference>
<feature type="disulfide bond" evidence="12">
    <location>
        <begin position="309"/>
        <end position="370"/>
    </location>
</feature>
<dbReference type="PRINTS" id="PR00258">
    <property type="entry name" value="SPERACTRCPTR"/>
</dbReference>
<keyword evidence="5 14" id="KW-0812">Transmembrane</keyword>
<dbReference type="SMART" id="SM00202">
    <property type="entry name" value="SR"/>
    <property type="match status" value="5"/>
</dbReference>
<feature type="disulfide bond" evidence="12">
    <location>
        <begin position="540"/>
        <end position="601"/>
    </location>
</feature>
<feature type="disulfide bond" evidence="12">
    <location>
        <begin position="296"/>
        <end position="360"/>
    </location>
</feature>
<feature type="disulfide bond" evidence="12">
    <location>
        <begin position="98"/>
        <end position="159"/>
    </location>
</feature>
<feature type="domain" description="SRCR" evidence="15">
    <location>
        <begin position="166"/>
        <end position="266"/>
    </location>
</feature>
<dbReference type="GeneID" id="102380074"/>
<feature type="domain" description="SRCR" evidence="15">
    <location>
        <begin position="19"/>
        <end position="56"/>
    </location>
</feature>
<feature type="domain" description="SRCR" evidence="15">
    <location>
        <begin position="271"/>
        <end position="371"/>
    </location>
</feature>
<dbReference type="PANTHER" id="PTHR19331:SF468">
    <property type="entry name" value="SCAVENGER RECEPTOR CYSTEINE-RICH TYPE 1 PROTEIN M160"/>
    <property type="match status" value="1"/>
</dbReference>
<gene>
    <name evidence="17" type="primary">LOC102380074</name>
</gene>
<keyword evidence="3" id="KW-1003">Cell membrane</keyword>
<dbReference type="Gene3D" id="3.10.250.10">
    <property type="entry name" value="SRCR-like domain"/>
    <property type="match status" value="6"/>
</dbReference>
<feature type="domain" description="SRCR" evidence="15">
    <location>
        <begin position="60"/>
        <end position="160"/>
    </location>
</feature>
<evidence type="ECO:0000256" key="5">
    <source>
        <dbReference type="ARBA" id="ARBA00022692"/>
    </source>
</evidence>
<dbReference type="GO" id="GO:0005737">
    <property type="term" value="C:cytoplasm"/>
    <property type="evidence" value="ECO:0007669"/>
    <property type="project" value="UniProtKB-ARBA"/>
</dbReference>
<dbReference type="FunFam" id="3.10.250.10:FF:000012">
    <property type="entry name" value="CD163 molecule like 1"/>
    <property type="match status" value="1"/>
</dbReference>
<keyword evidence="11" id="KW-0325">Glycoprotein</keyword>
<feature type="region of interest" description="Disordered" evidence="13">
    <location>
        <begin position="707"/>
        <end position="726"/>
    </location>
</feature>
<organism evidence="16 17">
    <name type="scientific">Alligator sinensis</name>
    <name type="common">Chinese alligator</name>
    <dbReference type="NCBI Taxonomy" id="38654"/>
    <lineage>
        <taxon>Eukaryota</taxon>
        <taxon>Metazoa</taxon>
        <taxon>Chordata</taxon>
        <taxon>Craniata</taxon>
        <taxon>Vertebrata</taxon>
        <taxon>Euteleostomi</taxon>
        <taxon>Archelosauria</taxon>
        <taxon>Archosauria</taxon>
        <taxon>Crocodylia</taxon>
        <taxon>Alligatoridae</taxon>
        <taxon>Alligatorinae</taxon>
        <taxon>Alligator</taxon>
    </lineage>
</organism>
<dbReference type="SUPFAM" id="SSF56487">
    <property type="entry name" value="SRCR-like"/>
    <property type="match status" value="6"/>
</dbReference>
<sequence length="840" mass="90742">MGDGVQAPDIPTAGRADELRLENGGSPCAGRVEIKHQDEWGTVCDDMWDMRDAAVVWFRFRLVNGTSVCSGRVEVQVLGAWGTLCASRWDLSDAHVLCRQLDCGVAVSAPGAGHFGKGTGSVWGDTFHCKGTEPHLGFCPVTALGASQCSHDHDAGVICSGRSESLRLLKGESRCDGRVEISLGGTWGRVLDDQWDMKDASVVCRQLHCGVAESTYNLTKPEQGTGPVGLRGVRCAGHESNLTLCNTNLSETEQAVITEDVGVVCSGSRQLRLVNATGRCAGRVEIYYQGTWGTVCDDSWDLSDSNVVCKQLGCGHAIHVAASAHYGEGSGQIWLDDVNCSGNESELWECPSRGWGQHNCRHKEDAGVLCSEFMDLRLVNGDDCSGRLEVFYNGTWGSVCSSPMAQATVDIVCKQLGCGNGGEFAEDYLYGQGSGPTWLDRVECRQQHSSLWECPSKAWDPHSCHDRGEETHITCAGKKENTTRTRYVACPNSTDCTDKEKLRIVGTEDRCSGRVEVWHHGSWGTVCDDSWDLADANVVCKQGGCGAAVSALGEAAFGAGTGPIWLDKVNCKGTESSLWDCCAEPWGNSRCQHKEDAAVICTNGTETTASPQKTEIPRRPSLTGGRDMVPIVICIVLGALLCLVLIILGGKVRSTRALRRGSGRHSGPLPDAVYEEIDYNLMREKLEMFGRSVSYSEDSVMKLQYYTGDSEEGNDPGSAQEEASPGDFQLDYDSVEEPALSNAHVPPDSQEALPLAREVTEDGYDEAGEVPDLAHFPVSGLTGVPAERENLQTYSDSQTERSMPWLKSEGIFEPVQEDPALLPGDTGYDDVEEVMSVSSL</sequence>
<evidence type="ECO:0000256" key="14">
    <source>
        <dbReference type="SAM" id="Phobius"/>
    </source>
</evidence>
<dbReference type="KEGG" id="asn:102380074"/>
<keyword evidence="8 14" id="KW-1133">Transmembrane helix</keyword>
<protein>
    <submittedName>
        <fullName evidence="17">Antigen WC1.1-like</fullName>
    </submittedName>
</protein>
<evidence type="ECO:0000256" key="4">
    <source>
        <dbReference type="ARBA" id="ARBA00022525"/>
    </source>
</evidence>
<feature type="domain" description="SRCR" evidence="15">
    <location>
        <begin position="376"/>
        <end position="476"/>
    </location>
</feature>
<keyword evidence="9 14" id="KW-0472">Membrane</keyword>
<dbReference type="FunFam" id="3.10.250.10:FF:000003">
    <property type="entry name" value="Deleted in malignant brain tumors 1"/>
    <property type="match status" value="1"/>
</dbReference>
<evidence type="ECO:0000313" key="17">
    <source>
        <dbReference type="RefSeq" id="XP_025051307.1"/>
    </source>
</evidence>
<evidence type="ECO:0000259" key="15">
    <source>
        <dbReference type="PROSITE" id="PS50287"/>
    </source>
</evidence>
<keyword evidence="16" id="KW-1185">Reference proteome</keyword>
<feature type="disulfide bond" evidence="12">
    <location>
        <begin position="527"/>
        <end position="591"/>
    </location>
</feature>
<dbReference type="RefSeq" id="XP_025051307.1">
    <property type="nucleotide sequence ID" value="XM_025195522.1"/>
</dbReference>
<feature type="disulfide bond" evidence="12">
    <location>
        <begin position="400"/>
        <end position="464"/>
    </location>
</feature>
<dbReference type="Proteomes" id="UP000189705">
    <property type="component" value="Unplaced"/>
</dbReference>
<evidence type="ECO:0000256" key="12">
    <source>
        <dbReference type="PROSITE-ProRule" id="PRU00196"/>
    </source>
</evidence>
<feature type="disulfide bond" evidence="12">
    <location>
        <begin position="340"/>
        <end position="350"/>
    </location>
</feature>
<comment type="subcellular location">
    <subcellularLocation>
        <location evidence="1">Cell membrane</location>
        <topology evidence="1">Single-pass type I membrane protein</topology>
    </subcellularLocation>
    <subcellularLocation>
        <location evidence="2">Secreted</location>
    </subcellularLocation>
</comment>
<dbReference type="FunFam" id="3.10.250.10:FF:000004">
    <property type="entry name" value="Scavenger receptor cysteine-rich type 1 protein M130"/>
    <property type="match status" value="1"/>
</dbReference>
<evidence type="ECO:0000256" key="1">
    <source>
        <dbReference type="ARBA" id="ARBA00004251"/>
    </source>
</evidence>
<feature type="disulfide bond" evidence="12">
    <location>
        <begin position="571"/>
        <end position="581"/>
    </location>
</feature>
<dbReference type="PROSITE" id="PS50287">
    <property type="entry name" value="SRCR_2"/>
    <property type="match status" value="6"/>
</dbReference>
<feature type="transmembrane region" description="Helical" evidence="14">
    <location>
        <begin position="628"/>
        <end position="650"/>
    </location>
</feature>
<dbReference type="FunFam" id="3.10.250.10:FF:000002">
    <property type="entry name" value="Scavenger receptor cysteine-rich type 1 protein M130"/>
    <property type="match status" value="2"/>
</dbReference>
<evidence type="ECO:0000256" key="7">
    <source>
        <dbReference type="ARBA" id="ARBA00022737"/>
    </source>
</evidence>
<feature type="domain" description="SRCR" evidence="15">
    <location>
        <begin position="502"/>
        <end position="602"/>
    </location>
</feature>
<proteinExistence type="predicted"/>
<dbReference type="GO" id="GO:0005886">
    <property type="term" value="C:plasma membrane"/>
    <property type="evidence" value="ECO:0007669"/>
    <property type="project" value="UniProtKB-SubCell"/>
</dbReference>
<dbReference type="GO" id="GO:0005576">
    <property type="term" value="C:extracellular region"/>
    <property type="evidence" value="ECO:0007669"/>
    <property type="project" value="UniProtKB-SubCell"/>
</dbReference>
<reference evidence="17" key="1">
    <citation type="submission" date="2025-08" db="UniProtKB">
        <authorList>
            <consortium name="RefSeq"/>
        </authorList>
    </citation>
    <scope>IDENTIFICATION</scope>
</reference>
<dbReference type="InterPro" id="IPR001190">
    <property type="entry name" value="SRCR"/>
</dbReference>
<dbReference type="Pfam" id="PF00530">
    <property type="entry name" value="SRCR"/>
    <property type="match status" value="6"/>
</dbReference>
<evidence type="ECO:0000256" key="8">
    <source>
        <dbReference type="ARBA" id="ARBA00022989"/>
    </source>
</evidence>
<keyword evidence="10 12" id="KW-1015">Disulfide bond</keyword>
<keyword evidence="6" id="KW-0732">Signal</keyword>
<evidence type="ECO:0000256" key="2">
    <source>
        <dbReference type="ARBA" id="ARBA00004613"/>
    </source>
</evidence>
<evidence type="ECO:0000256" key="3">
    <source>
        <dbReference type="ARBA" id="ARBA00022475"/>
    </source>
</evidence>
<dbReference type="InParanoid" id="A0A3Q0FVM4"/>
<keyword evidence="4" id="KW-0964">Secreted</keyword>
<dbReference type="InterPro" id="IPR036772">
    <property type="entry name" value="SRCR-like_dom_sf"/>
</dbReference>
<name>A0A3Q0FVM4_ALLSI</name>
<feature type="disulfide bond" evidence="12">
    <location>
        <begin position="444"/>
        <end position="454"/>
    </location>
</feature>
<feature type="disulfide bond" evidence="12">
    <location>
        <begin position="235"/>
        <end position="245"/>
    </location>
</feature>
<dbReference type="AlphaFoldDB" id="A0A3Q0FVM4"/>